<dbReference type="KEGG" id="mcoo:MCOO_26580"/>
<gene>
    <name evidence="1" type="ORF">MCOO_26580</name>
</gene>
<name>A0A7I7KXG6_9MYCO</name>
<dbReference type="EMBL" id="AP022569">
    <property type="protein sequence ID" value="BBX46643.1"/>
    <property type="molecule type" value="Genomic_DNA"/>
</dbReference>
<dbReference type="Gene3D" id="3.40.50.300">
    <property type="entry name" value="P-loop containing nucleotide triphosphate hydrolases"/>
    <property type="match status" value="1"/>
</dbReference>
<organism evidence="1 2">
    <name type="scientific">Mycobacterium cookii</name>
    <dbReference type="NCBI Taxonomy" id="1775"/>
    <lineage>
        <taxon>Bacteria</taxon>
        <taxon>Bacillati</taxon>
        <taxon>Actinomycetota</taxon>
        <taxon>Actinomycetes</taxon>
        <taxon>Mycobacteriales</taxon>
        <taxon>Mycobacteriaceae</taxon>
        <taxon>Mycobacterium</taxon>
    </lineage>
</organism>
<evidence type="ECO:0000313" key="2">
    <source>
        <dbReference type="Proteomes" id="UP000465866"/>
    </source>
</evidence>
<dbReference type="InterPro" id="IPR027417">
    <property type="entry name" value="P-loop_NTPase"/>
</dbReference>
<protein>
    <recommendedName>
        <fullName evidence="3">Sulfotransferase family protein</fullName>
    </recommendedName>
</protein>
<dbReference type="Proteomes" id="UP000465866">
    <property type="component" value="Chromosome"/>
</dbReference>
<keyword evidence="2" id="KW-1185">Reference proteome</keyword>
<proteinExistence type="predicted"/>
<accession>A0A7I7KXG6</accession>
<evidence type="ECO:0000313" key="1">
    <source>
        <dbReference type="EMBL" id="BBX46643.1"/>
    </source>
</evidence>
<dbReference type="SUPFAM" id="SSF52540">
    <property type="entry name" value="P-loop containing nucleoside triphosphate hydrolases"/>
    <property type="match status" value="1"/>
</dbReference>
<evidence type="ECO:0008006" key="3">
    <source>
        <dbReference type="Google" id="ProtNLM"/>
    </source>
</evidence>
<reference evidence="1 2" key="1">
    <citation type="journal article" date="2019" name="Emerg. Microbes Infect.">
        <title>Comprehensive subspecies identification of 175 nontuberculous mycobacteria species based on 7547 genomic profiles.</title>
        <authorList>
            <person name="Matsumoto Y."/>
            <person name="Kinjo T."/>
            <person name="Motooka D."/>
            <person name="Nabeya D."/>
            <person name="Jung N."/>
            <person name="Uechi K."/>
            <person name="Horii T."/>
            <person name="Iida T."/>
            <person name="Fujita J."/>
            <person name="Nakamura S."/>
        </authorList>
    </citation>
    <scope>NUCLEOTIDE SEQUENCE [LARGE SCALE GENOMIC DNA]</scope>
    <source>
        <strain evidence="1 2">JCM 12404</strain>
    </source>
</reference>
<dbReference type="AlphaFoldDB" id="A0A7I7KXG6"/>
<sequence length="250" mass="27734">MLVICNGMPRSASTWSYNVTMALLRLTAEEVYGGYDENLHRFLCGLPAACAHAVVKCHSLDAAGLSLAQLHAAKVVYTWRDLADATASFMTMFDVDFEHTIALMSSSLDLYGRHRRNGALILSYAAITQQPAESVAAVACYLNVAVGQDQIAEIVDANSFDRVRERLKAIGMLDYEERLVRLDRTSYTDTAHDRSYLYDPDTLLHLDHIRDGSTGYGTTRLTRSQLRRLRNLLREKGDGGVAAPSVMRDA</sequence>